<dbReference type="Pfam" id="PF06114">
    <property type="entry name" value="Peptidase_M78"/>
    <property type="match status" value="1"/>
</dbReference>
<dbReference type="Gene3D" id="1.10.10.2910">
    <property type="match status" value="1"/>
</dbReference>
<evidence type="ECO:0000259" key="2">
    <source>
        <dbReference type="Pfam" id="PF06114"/>
    </source>
</evidence>
<feature type="compositionally biased region" description="Basic residues" evidence="1">
    <location>
        <begin position="12"/>
        <end position="27"/>
    </location>
</feature>
<evidence type="ECO:0000313" key="5">
    <source>
        <dbReference type="Proteomes" id="UP000233276"/>
    </source>
</evidence>
<protein>
    <submittedName>
        <fullName evidence="4">ImmA/IrrE family metallo-endopeptidase</fullName>
    </submittedName>
</protein>
<proteinExistence type="predicted"/>
<dbReference type="EMBL" id="CP025299">
    <property type="protein sequence ID" value="AUG29382.1"/>
    <property type="molecule type" value="Genomic_DNA"/>
</dbReference>
<sequence length="421" mass="45810">MRSTAGTSTRLRAGHGTRGRRSRRRRFSGVSSSSTSPTRHAPCSIGCRTPHSPRTRTLGRTPTSLSSARLLTGSTSISPAEVPIDAALMVNMSTVFVETDHPRGQAANAGQFREKKNDSPSGALVAEHANPLAVRFDTLEEKIEAMKEELAIGVAELADDENWQRHLEVMSQFHQYSFQNQILISIQRPNATRVAGFKVWKGVGRCVMKGEKGIAILAPKVINRRNKETGEPELDANGKPVRAVVGFTSATVFDVSQTDGEPLPEVYQELSEDPPAGFVEDLEAAIVANGFEVVYEKTGSAALGYTSPSSKRVVIDPDLSPGTRATTLAHELGHIECGHLERMDEYHSGHGGCRGEMEVQAESFSYVLARMNGMQTNLKPASEYVAGWGRHDKDALRKVGDTLQKAVKGAVGRVKWRNHEA</sequence>
<dbReference type="AlphaFoldDB" id="A0A2K9D920"/>
<organism evidence="4 5">
    <name type="scientific">Microbacterium hominis</name>
    <dbReference type="NCBI Taxonomy" id="162426"/>
    <lineage>
        <taxon>Bacteria</taxon>
        <taxon>Bacillati</taxon>
        <taxon>Actinomycetota</taxon>
        <taxon>Actinomycetes</taxon>
        <taxon>Micrococcales</taxon>
        <taxon>Microbacteriaceae</taxon>
        <taxon>Microbacterium</taxon>
    </lineage>
</organism>
<name>A0A2K9D920_9MICO</name>
<evidence type="ECO:0000259" key="3">
    <source>
        <dbReference type="Pfam" id="PF08401"/>
    </source>
</evidence>
<dbReference type="KEGG" id="mhos:CXR34_07870"/>
<feature type="compositionally biased region" description="Polar residues" evidence="1">
    <location>
        <begin position="1"/>
        <end position="10"/>
    </location>
</feature>
<dbReference type="InterPro" id="IPR013610">
    <property type="entry name" value="ArdC_N"/>
</dbReference>
<feature type="domain" description="IrrE N-terminal-like" evidence="2">
    <location>
        <begin position="296"/>
        <end position="366"/>
    </location>
</feature>
<feature type="compositionally biased region" description="Low complexity" evidence="1">
    <location>
        <begin position="28"/>
        <end position="39"/>
    </location>
</feature>
<dbReference type="Proteomes" id="UP000233276">
    <property type="component" value="Chromosome"/>
</dbReference>
<dbReference type="InterPro" id="IPR010359">
    <property type="entry name" value="IrrE_HExxH"/>
</dbReference>
<dbReference type="Pfam" id="PF08401">
    <property type="entry name" value="ArdcN"/>
    <property type="match status" value="1"/>
</dbReference>
<dbReference type="GO" id="GO:0003697">
    <property type="term" value="F:single-stranded DNA binding"/>
    <property type="evidence" value="ECO:0007669"/>
    <property type="project" value="InterPro"/>
</dbReference>
<gene>
    <name evidence="4" type="ORF">CXR34_07870</name>
</gene>
<evidence type="ECO:0000313" key="4">
    <source>
        <dbReference type="EMBL" id="AUG29382.1"/>
    </source>
</evidence>
<feature type="region of interest" description="Disordered" evidence="1">
    <location>
        <begin position="1"/>
        <end position="63"/>
    </location>
</feature>
<accession>A0A2K9D920</accession>
<reference evidence="4 5" key="1">
    <citation type="submission" date="2017-12" db="EMBL/GenBank/DDBJ databases">
        <title>Isolation and characterization of estrogens degradatiion strain Microbacterium hominis SJTG1.</title>
        <authorList>
            <person name="Xiong W."/>
            <person name="Yin C."/>
            <person name="Zheng D."/>
            <person name="Liang R."/>
        </authorList>
    </citation>
    <scope>NUCLEOTIDE SEQUENCE [LARGE SCALE GENOMIC DNA]</scope>
    <source>
        <strain evidence="4 5">SJTG1</strain>
    </source>
</reference>
<feature type="domain" description="N-terminal" evidence="3">
    <location>
        <begin position="166"/>
        <end position="253"/>
    </location>
</feature>
<evidence type="ECO:0000256" key="1">
    <source>
        <dbReference type="SAM" id="MobiDB-lite"/>
    </source>
</evidence>